<dbReference type="AlphaFoldDB" id="A0A7K1J744"/>
<comment type="caution">
    <text evidence="2">The sequence shown here is derived from an EMBL/GenBank/DDBJ whole genome shotgun (WGS) entry which is preliminary data.</text>
</comment>
<keyword evidence="3" id="KW-1185">Reference proteome</keyword>
<sequence>MGIVFGWVWSHRGVACHSNRSSSPRPHPRCPVNPHRPHPSCQKVRCARRAMRARGIPHPRPHPWEHRAAMAMPPGRLNRPIRMGMIGRACGPIRNRPWPRRDNPNRVRRRCRHSRWTGMGPCRSLTWATAGPRWMMRIGMRCGTPQCKTNRIPACPRRTCRPLGNKPTRPGLIHTPRQLRRMGRTRISGIGVRTVDLWMIRAPYGGWVGG</sequence>
<proteinExistence type="predicted"/>
<protein>
    <submittedName>
        <fullName evidence="2">Uncharacterized protein</fullName>
    </submittedName>
</protein>
<dbReference type="Proteomes" id="UP000487882">
    <property type="component" value="Unassembled WGS sequence"/>
</dbReference>
<organism evidence="2 3">
    <name type="scientific">Bifidobacterium canis</name>
    <dbReference type="NCBI Taxonomy" id="2610880"/>
    <lineage>
        <taxon>Bacteria</taxon>
        <taxon>Bacillati</taxon>
        <taxon>Actinomycetota</taxon>
        <taxon>Actinomycetes</taxon>
        <taxon>Bifidobacteriales</taxon>
        <taxon>Bifidobacteriaceae</taxon>
        <taxon>Bifidobacterium</taxon>
    </lineage>
</organism>
<name>A0A7K1J744_9BIFI</name>
<evidence type="ECO:0000313" key="3">
    <source>
        <dbReference type="Proteomes" id="UP000487882"/>
    </source>
</evidence>
<accession>A0A7K1J744</accession>
<evidence type="ECO:0000256" key="1">
    <source>
        <dbReference type="SAM" id="MobiDB-lite"/>
    </source>
</evidence>
<dbReference type="EMBL" id="WNLP01000010">
    <property type="protein sequence ID" value="MUH60407.1"/>
    <property type="molecule type" value="Genomic_DNA"/>
</dbReference>
<evidence type="ECO:0000313" key="2">
    <source>
        <dbReference type="EMBL" id="MUH60407.1"/>
    </source>
</evidence>
<gene>
    <name evidence="2" type="ORF">GSD1FS_1778</name>
</gene>
<feature type="region of interest" description="Disordered" evidence="1">
    <location>
        <begin position="16"/>
        <end position="39"/>
    </location>
</feature>
<reference evidence="2 3" key="1">
    <citation type="submission" date="2019-09" db="EMBL/GenBank/DDBJ databases">
        <title>Bifidobacterium canis sp. nov., isolated from the digestive tract of German Shepherd dog puppy.</title>
        <authorList>
            <person name="Bunesova V."/>
        </authorList>
    </citation>
    <scope>NUCLEOTIDE SEQUENCE [LARGE SCALE GENOMIC DNA]</scope>
    <source>
        <strain evidence="2 3">GSD1FS</strain>
    </source>
</reference>